<dbReference type="FunFam" id="1.10.10.60:FF:000132">
    <property type="entry name" value="AraC family transcriptional regulator"/>
    <property type="match status" value="1"/>
</dbReference>
<dbReference type="InterPro" id="IPR018062">
    <property type="entry name" value="HTH_AraC-typ_CS"/>
</dbReference>
<feature type="domain" description="HTH araC/xylS-type" evidence="6">
    <location>
        <begin position="158"/>
        <end position="254"/>
    </location>
</feature>
<dbReference type="InterPro" id="IPR018060">
    <property type="entry name" value="HTH_AraC"/>
</dbReference>
<dbReference type="SUPFAM" id="SSF51182">
    <property type="entry name" value="RmlC-like cupins"/>
    <property type="match status" value="1"/>
</dbReference>
<keyword evidence="8" id="KW-1185">Reference proteome</keyword>
<dbReference type="PROSITE" id="PS01124">
    <property type="entry name" value="HTH_ARAC_FAMILY_2"/>
    <property type="match status" value="1"/>
</dbReference>
<dbReference type="InterPro" id="IPR014710">
    <property type="entry name" value="RmlC-like_jellyroll"/>
</dbReference>
<dbReference type="CDD" id="cd06124">
    <property type="entry name" value="cupin_NimR-like_N"/>
    <property type="match status" value="1"/>
</dbReference>
<protein>
    <submittedName>
        <fullName evidence="7">Transcriptional regulator, AraC family</fullName>
    </submittedName>
</protein>
<dbReference type="PANTHER" id="PTHR11019">
    <property type="entry name" value="HTH-TYPE TRANSCRIPTIONAL REGULATOR NIMR"/>
    <property type="match status" value="1"/>
</dbReference>
<reference evidence="8" key="1">
    <citation type="submission" date="2016-10" db="EMBL/GenBank/DDBJ databases">
        <authorList>
            <person name="Varghese N."/>
            <person name="Submissions S."/>
        </authorList>
    </citation>
    <scope>NUCLEOTIDE SEQUENCE [LARGE SCALE GENOMIC DNA]</scope>
    <source>
        <strain evidence="8">LMG 22563</strain>
    </source>
</reference>
<evidence type="ECO:0000256" key="4">
    <source>
        <dbReference type="ARBA" id="ARBA00023159"/>
    </source>
</evidence>
<dbReference type="InterPro" id="IPR009057">
    <property type="entry name" value="Homeodomain-like_sf"/>
</dbReference>
<dbReference type="InterPro" id="IPR011051">
    <property type="entry name" value="RmlC_Cupin_sf"/>
</dbReference>
<dbReference type="SUPFAM" id="SSF46689">
    <property type="entry name" value="Homeodomain-like"/>
    <property type="match status" value="2"/>
</dbReference>
<dbReference type="EMBL" id="FORC01000002">
    <property type="protein sequence ID" value="SFI69850.1"/>
    <property type="molecule type" value="Genomic_DNA"/>
</dbReference>
<dbReference type="Pfam" id="PF12833">
    <property type="entry name" value="HTH_18"/>
    <property type="match status" value="1"/>
</dbReference>
<keyword evidence="1" id="KW-0678">Repressor</keyword>
<keyword evidence="2" id="KW-0805">Transcription regulation</keyword>
<keyword evidence="5" id="KW-0804">Transcription</keyword>
<name>A0A1I3KBX4_9GAMM</name>
<dbReference type="Proteomes" id="UP000183018">
    <property type="component" value="Unassembled WGS sequence"/>
</dbReference>
<evidence type="ECO:0000256" key="3">
    <source>
        <dbReference type="ARBA" id="ARBA00023125"/>
    </source>
</evidence>
<dbReference type="GO" id="GO:0043565">
    <property type="term" value="F:sequence-specific DNA binding"/>
    <property type="evidence" value="ECO:0007669"/>
    <property type="project" value="InterPro"/>
</dbReference>
<accession>A0A1I3KBX4</accession>
<dbReference type="STRING" id="289370.SAMN05216602_2402"/>
<dbReference type="InterPro" id="IPR003313">
    <property type="entry name" value="AraC-bd"/>
</dbReference>
<dbReference type="Gene3D" id="1.10.10.60">
    <property type="entry name" value="Homeodomain-like"/>
    <property type="match status" value="2"/>
</dbReference>
<organism evidence="7 8">
    <name type="scientific">Phytopseudomonas argentinensis</name>
    <dbReference type="NCBI Taxonomy" id="289370"/>
    <lineage>
        <taxon>Bacteria</taxon>
        <taxon>Pseudomonadati</taxon>
        <taxon>Pseudomonadota</taxon>
        <taxon>Gammaproteobacteria</taxon>
        <taxon>Pseudomonadales</taxon>
        <taxon>Pseudomonadaceae</taxon>
        <taxon>Phytopseudomonas</taxon>
    </lineage>
</organism>
<dbReference type="Gene3D" id="2.60.120.10">
    <property type="entry name" value="Jelly Rolls"/>
    <property type="match status" value="1"/>
</dbReference>
<gene>
    <name evidence="7" type="ORF">SAMN05216602_2402</name>
</gene>
<sequence length="254" mass="27846">MVDHSHLPDESLVMPVTGVSVDYASGHQVPAHSHPYAQLIYAISGVLLVETAAGRWVIPPTRGVWVQAGVEHSLGIRGKACMRSLFVNPEAVDGLPTGNCVIDVSPLLRELILAATQVPATYSADSRNGRLMRLLLDELRSLPVLPFHLPWPEDERIARVCLALARNPAQADGAEHWATQLAMSPKTFHRRFLSSTGITFGRWRQQARLLLSLEALAEGQPVLQVALQHGYESQSAFAAAFRRQFGVAPSSFYK</sequence>
<dbReference type="RefSeq" id="WP_074883658.1">
    <property type="nucleotide sequence ID" value="NZ_FORC01000002.1"/>
</dbReference>
<evidence type="ECO:0000313" key="7">
    <source>
        <dbReference type="EMBL" id="SFI69850.1"/>
    </source>
</evidence>
<dbReference type="AlphaFoldDB" id="A0A1I3KBX4"/>
<keyword evidence="4" id="KW-0010">Activator</keyword>
<dbReference type="SMART" id="SM00342">
    <property type="entry name" value="HTH_ARAC"/>
    <property type="match status" value="1"/>
</dbReference>
<proteinExistence type="predicted"/>
<dbReference type="PRINTS" id="PR00032">
    <property type="entry name" value="HTHARAC"/>
</dbReference>
<evidence type="ECO:0000259" key="6">
    <source>
        <dbReference type="PROSITE" id="PS01124"/>
    </source>
</evidence>
<dbReference type="Pfam" id="PF02311">
    <property type="entry name" value="AraC_binding"/>
    <property type="match status" value="1"/>
</dbReference>
<dbReference type="GO" id="GO:0003700">
    <property type="term" value="F:DNA-binding transcription factor activity"/>
    <property type="evidence" value="ECO:0007669"/>
    <property type="project" value="InterPro"/>
</dbReference>
<dbReference type="OrthoDB" id="9804543at2"/>
<evidence type="ECO:0000256" key="2">
    <source>
        <dbReference type="ARBA" id="ARBA00023015"/>
    </source>
</evidence>
<dbReference type="InterPro" id="IPR020449">
    <property type="entry name" value="Tscrpt_reg_AraC-type_HTH"/>
</dbReference>
<dbReference type="PROSITE" id="PS00041">
    <property type="entry name" value="HTH_ARAC_FAMILY_1"/>
    <property type="match status" value="1"/>
</dbReference>
<evidence type="ECO:0000313" key="8">
    <source>
        <dbReference type="Proteomes" id="UP000183018"/>
    </source>
</evidence>
<dbReference type="GO" id="GO:0009893">
    <property type="term" value="P:positive regulation of metabolic process"/>
    <property type="evidence" value="ECO:0007669"/>
    <property type="project" value="UniProtKB-ARBA"/>
</dbReference>
<evidence type="ECO:0000256" key="5">
    <source>
        <dbReference type="ARBA" id="ARBA00023163"/>
    </source>
</evidence>
<evidence type="ECO:0000256" key="1">
    <source>
        <dbReference type="ARBA" id="ARBA00022491"/>
    </source>
</evidence>
<dbReference type="PANTHER" id="PTHR11019:SF159">
    <property type="entry name" value="TRANSCRIPTIONAL REGULATOR-RELATED"/>
    <property type="match status" value="1"/>
</dbReference>
<keyword evidence="3" id="KW-0238">DNA-binding</keyword>